<evidence type="ECO:0000256" key="4">
    <source>
        <dbReference type="ARBA" id="ARBA00022519"/>
    </source>
</evidence>
<keyword evidence="7 8" id="KW-0472">Membrane</keyword>
<keyword evidence="3" id="KW-0488">Methylation</keyword>
<keyword evidence="5 8" id="KW-0812">Transmembrane</keyword>
<organism evidence="9 10">
    <name type="scientific">Pseudaquabacterium inlustre</name>
    <dbReference type="NCBI Taxonomy" id="2984192"/>
    <lineage>
        <taxon>Bacteria</taxon>
        <taxon>Pseudomonadati</taxon>
        <taxon>Pseudomonadota</taxon>
        <taxon>Betaproteobacteria</taxon>
        <taxon>Burkholderiales</taxon>
        <taxon>Sphaerotilaceae</taxon>
        <taxon>Pseudaquabacterium</taxon>
    </lineage>
</organism>
<dbReference type="SUPFAM" id="SSF54523">
    <property type="entry name" value="Pili subunits"/>
    <property type="match status" value="1"/>
</dbReference>
<dbReference type="NCBIfam" id="TIGR02532">
    <property type="entry name" value="IV_pilin_GFxxxE"/>
    <property type="match status" value="1"/>
</dbReference>
<sequence length="225" mass="24286">MTPHARRLQGFTLVEVLVALFIMAVIAAMGWQGIATMARSREVAATASERTLRLSALMGQWEHDLQAIYDGPQVPGVAFDGATLRLVRRVGEGGPGDDGVQVVAWTLRGDTWRRWAGPVTRRADALQQAWLASFQLQGPEPGQLRLLEGVGGWQVYFWHDQGWSNAQSTGNLSVAPPPVTATGTTGTASTAGTTARTRLPRAVRLQLTLPEGSLTRDVQLAPQQP</sequence>
<gene>
    <name evidence="9" type="ORF">AACH10_24285</name>
</gene>
<proteinExistence type="predicted"/>
<keyword evidence="10" id="KW-1185">Reference proteome</keyword>
<dbReference type="Proteomes" id="UP001365405">
    <property type="component" value="Unassembled WGS sequence"/>
</dbReference>
<keyword evidence="2" id="KW-1003">Cell membrane</keyword>
<dbReference type="InterPro" id="IPR045584">
    <property type="entry name" value="Pilin-like"/>
</dbReference>
<comment type="caution">
    <text evidence="9">The sequence shown here is derived from an EMBL/GenBank/DDBJ whole genome shotgun (WGS) entry which is preliminary data.</text>
</comment>
<evidence type="ECO:0000256" key="2">
    <source>
        <dbReference type="ARBA" id="ARBA00022475"/>
    </source>
</evidence>
<dbReference type="InterPro" id="IPR051621">
    <property type="entry name" value="T2SS_protein_J"/>
</dbReference>
<dbReference type="PANTHER" id="PTHR39583:SF2">
    <property type="entry name" value="TYPE II SECRETION SYSTEM PROTEIN J"/>
    <property type="match status" value="1"/>
</dbReference>
<accession>A0ABU9CNI9</accession>
<evidence type="ECO:0000256" key="1">
    <source>
        <dbReference type="ARBA" id="ARBA00004377"/>
    </source>
</evidence>
<keyword evidence="4" id="KW-0997">Cell inner membrane</keyword>
<comment type="subcellular location">
    <subcellularLocation>
        <location evidence="1">Cell inner membrane</location>
        <topology evidence="1">Single-pass membrane protein</topology>
    </subcellularLocation>
</comment>
<evidence type="ECO:0000313" key="10">
    <source>
        <dbReference type="Proteomes" id="UP001365405"/>
    </source>
</evidence>
<dbReference type="PANTHER" id="PTHR39583">
    <property type="entry name" value="TYPE II SECRETION SYSTEM PROTEIN J-RELATED"/>
    <property type="match status" value="1"/>
</dbReference>
<evidence type="ECO:0000256" key="8">
    <source>
        <dbReference type="SAM" id="Phobius"/>
    </source>
</evidence>
<evidence type="ECO:0000256" key="7">
    <source>
        <dbReference type="ARBA" id="ARBA00023136"/>
    </source>
</evidence>
<protein>
    <submittedName>
        <fullName evidence="9">Prepilin-type N-terminal cleavage/methylation domain-containing protein</fullName>
    </submittedName>
</protein>
<dbReference type="RefSeq" id="WP_341413135.1">
    <property type="nucleotide sequence ID" value="NZ_JBBUTH010000011.1"/>
</dbReference>
<dbReference type="PROSITE" id="PS00409">
    <property type="entry name" value="PROKAR_NTER_METHYL"/>
    <property type="match status" value="1"/>
</dbReference>
<dbReference type="Pfam" id="PF07963">
    <property type="entry name" value="N_methyl"/>
    <property type="match status" value="1"/>
</dbReference>
<dbReference type="InterPro" id="IPR012902">
    <property type="entry name" value="N_methyl_site"/>
</dbReference>
<evidence type="ECO:0000256" key="6">
    <source>
        <dbReference type="ARBA" id="ARBA00022989"/>
    </source>
</evidence>
<evidence type="ECO:0000256" key="5">
    <source>
        <dbReference type="ARBA" id="ARBA00022692"/>
    </source>
</evidence>
<keyword evidence="6 8" id="KW-1133">Transmembrane helix</keyword>
<dbReference type="EMBL" id="JBBUTH010000011">
    <property type="protein sequence ID" value="MEK8053398.1"/>
    <property type="molecule type" value="Genomic_DNA"/>
</dbReference>
<evidence type="ECO:0000256" key="3">
    <source>
        <dbReference type="ARBA" id="ARBA00022481"/>
    </source>
</evidence>
<evidence type="ECO:0000313" key="9">
    <source>
        <dbReference type="EMBL" id="MEK8053398.1"/>
    </source>
</evidence>
<feature type="transmembrane region" description="Helical" evidence="8">
    <location>
        <begin position="12"/>
        <end position="31"/>
    </location>
</feature>
<name>A0ABU9CNI9_9BURK</name>
<reference evidence="9 10" key="1">
    <citation type="submission" date="2024-04" db="EMBL/GenBank/DDBJ databases">
        <title>Novel species of the genus Ideonella isolated from streams.</title>
        <authorList>
            <person name="Lu H."/>
        </authorList>
    </citation>
    <scope>NUCLEOTIDE SEQUENCE [LARGE SCALE GENOMIC DNA]</scope>
    <source>
        <strain evidence="9 10">DXS22W</strain>
    </source>
</reference>